<feature type="region of interest" description="Disordered" evidence="3">
    <location>
        <begin position="1"/>
        <end position="28"/>
    </location>
</feature>
<gene>
    <name evidence="4" type="ORF">CB5_LOCUS2228</name>
</gene>
<name>A0A6V7NKF2_ANACO</name>
<evidence type="ECO:0000256" key="2">
    <source>
        <dbReference type="ARBA" id="ARBA00022679"/>
    </source>
</evidence>
<dbReference type="Gene3D" id="3.40.50.2000">
    <property type="entry name" value="Glycogen Phosphorylase B"/>
    <property type="match status" value="2"/>
</dbReference>
<organism evidence="4">
    <name type="scientific">Ananas comosus var. bracteatus</name>
    <name type="common">red pineapple</name>
    <dbReference type="NCBI Taxonomy" id="296719"/>
    <lineage>
        <taxon>Eukaryota</taxon>
        <taxon>Viridiplantae</taxon>
        <taxon>Streptophyta</taxon>
        <taxon>Embryophyta</taxon>
        <taxon>Tracheophyta</taxon>
        <taxon>Spermatophyta</taxon>
        <taxon>Magnoliopsida</taxon>
        <taxon>Liliopsida</taxon>
        <taxon>Poales</taxon>
        <taxon>Bromeliaceae</taxon>
        <taxon>Bromelioideae</taxon>
        <taxon>Ananas</taxon>
    </lineage>
</organism>
<evidence type="ECO:0000313" key="4">
    <source>
        <dbReference type="EMBL" id="CAD1819017.1"/>
    </source>
</evidence>
<feature type="compositionally biased region" description="Basic and acidic residues" evidence="3">
    <location>
        <begin position="611"/>
        <end position="622"/>
    </location>
</feature>
<evidence type="ECO:0008006" key="5">
    <source>
        <dbReference type="Google" id="ProtNLM"/>
    </source>
</evidence>
<reference evidence="4" key="1">
    <citation type="submission" date="2020-07" db="EMBL/GenBank/DDBJ databases">
        <authorList>
            <person name="Lin J."/>
        </authorList>
    </citation>
    <scope>NUCLEOTIDE SEQUENCE</scope>
</reference>
<proteinExistence type="inferred from homology"/>
<feature type="compositionally biased region" description="Pro residues" evidence="3">
    <location>
        <begin position="241"/>
        <end position="268"/>
    </location>
</feature>
<dbReference type="AlphaFoldDB" id="A0A6V7NKF2"/>
<evidence type="ECO:0000256" key="1">
    <source>
        <dbReference type="ARBA" id="ARBA00009995"/>
    </source>
</evidence>
<dbReference type="CDD" id="cd03784">
    <property type="entry name" value="GT1_Gtf-like"/>
    <property type="match status" value="1"/>
</dbReference>
<dbReference type="FunFam" id="3.40.50.2000:FF:000056">
    <property type="entry name" value="Glycosyltransferase"/>
    <property type="match status" value="1"/>
</dbReference>
<dbReference type="Pfam" id="PF00201">
    <property type="entry name" value="UDPGT"/>
    <property type="match status" value="1"/>
</dbReference>
<accession>A0A6V7NKF2</accession>
<dbReference type="GO" id="GO:0035251">
    <property type="term" value="F:UDP-glucosyltransferase activity"/>
    <property type="evidence" value="ECO:0007669"/>
    <property type="project" value="TreeGrafter"/>
</dbReference>
<feature type="compositionally biased region" description="Gly residues" evidence="3">
    <location>
        <begin position="364"/>
        <end position="385"/>
    </location>
</feature>
<keyword evidence="2" id="KW-0808">Transferase</keyword>
<feature type="region of interest" description="Disordered" evidence="3">
    <location>
        <begin position="603"/>
        <end position="622"/>
    </location>
</feature>
<feature type="compositionally biased region" description="Polar residues" evidence="3">
    <location>
        <begin position="1"/>
        <end position="10"/>
    </location>
</feature>
<dbReference type="InterPro" id="IPR002213">
    <property type="entry name" value="UDP_glucos_trans"/>
</dbReference>
<protein>
    <recommendedName>
        <fullName evidence="5">Glycosyltransferase</fullName>
    </recommendedName>
</protein>
<dbReference type="SUPFAM" id="SSF53756">
    <property type="entry name" value="UDP-Glycosyltransferase/glycogen phosphorylase"/>
    <property type="match status" value="2"/>
</dbReference>
<feature type="compositionally biased region" description="Low complexity" evidence="3">
    <location>
        <begin position="296"/>
        <end position="305"/>
    </location>
</feature>
<feature type="compositionally biased region" description="Polar residues" evidence="3">
    <location>
        <begin position="278"/>
        <end position="293"/>
    </location>
</feature>
<dbReference type="PANTHER" id="PTHR48047:SF107">
    <property type="entry name" value="UDP-GLYCOSYLTRANSFERASE 92A1-LIKE"/>
    <property type="match status" value="1"/>
</dbReference>
<dbReference type="PANTHER" id="PTHR48047">
    <property type="entry name" value="GLYCOSYLTRANSFERASE"/>
    <property type="match status" value="1"/>
</dbReference>
<feature type="region of interest" description="Disordered" evidence="3">
    <location>
        <begin position="336"/>
        <end position="389"/>
    </location>
</feature>
<comment type="similarity">
    <text evidence="1">Belongs to the UDP-glycosyltransferase family.</text>
</comment>
<feature type="region of interest" description="Disordered" evidence="3">
    <location>
        <begin position="226"/>
        <end position="308"/>
    </location>
</feature>
<dbReference type="EMBL" id="LR862139">
    <property type="protein sequence ID" value="CAD1819017.1"/>
    <property type="molecule type" value="Genomic_DNA"/>
</dbReference>
<sequence>MGHPDSSSVYSEHDNIAPGGTNTGAAMSVRQCSRTARCSARQHPRAAWSSDRLSINIYVNNNIQGVANSVLLGSKVAMQDPRLRLSYQQLGGGSGDDSDVETEKHGLLKQGPRLSTTRSDVPVHGTRPHNPLPLLAKLLIQRHPTLTVTFLNTPLTIQKLIISSSSDGGSGSDGRLRFVALPFDAASHGLPAGSDNTDSLPHPLILALMHASSSLAPHFDSLLPSLSPAAPPSSPTSSSPGPSPSPAATAPTPPSPPAAPTAPPPTPPSGCTSPTAAHTQTHTPGKKNSTSPDFPTPSGSRPTSSRGRHRRLVDIHPAEHSGVNAVAVDDLQHRRGARAGGAEDPTGGDGDAEDTDDRAAAAAGRGGGGGGVRRAVGKGGGGGAEECGEWLRRHPPASVLYVSFGSQNAIAAPQMRALAAGIEAAGVPFVWVVRPPFGSADVNGELREEWLPDGFAARMAENCRGEAVGTAAGDPVAPVDGAFLSHCGWNSTLESLSRGVPIIGWPLASEQFYNSKMLEEELEVCVELARGVESAVESAEMERVIRAVIGGKKGKEMRRRAETCAEIIRAAMREVEGEGGEKKKGSSLRAIDEFIEEVVSQSQMQGMENVVRSEKSALDAMD</sequence>
<evidence type="ECO:0000256" key="3">
    <source>
        <dbReference type="SAM" id="MobiDB-lite"/>
    </source>
</evidence>